<sequence length="426" mass="48585">MPIQPCHEQYWDYLLWSEEIKETLWGITDKIWKLLSSRKSICFLIYGKEILLKAQISLIRSRIQSISNMESLFWGKEPLLKGLRWRSWLWSSINQATMHGRLGIYNVKSGYQLAVSYAEQDDTASSHSMENWWSTFWKMKLPPKVRIFVWKVFHSTLPSESRTLSRHIATSPTAKICNSAEESINHALFDCPRAKAVWELSSLHIDFHTLRQSASADILLHLSTTLSTSEFELFLVLCWCNWHERNAIYHANTNFNCRIDPRPSSSSHMPQNGLRLLKAAQIKHDAAIDKACNKVGIGATLRNSDGFIVAAISKPLLGNYKAEEMEAIGLALSLNWLISNNLSVDFIETDSLLVVQGLLSSQSYLSAFHAILNNINFLVSFFPRAQINHVYRSANTYAHTLAKYALTVDTECIWVETFPSPLVTLM</sequence>
<dbReference type="InterPro" id="IPR026960">
    <property type="entry name" value="RVT-Znf"/>
</dbReference>
<proteinExistence type="predicted"/>
<dbReference type="Gene3D" id="3.30.420.10">
    <property type="entry name" value="Ribonuclease H-like superfamily/Ribonuclease H"/>
    <property type="match status" value="1"/>
</dbReference>
<reference evidence="3" key="1">
    <citation type="submission" date="2021-03" db="UniProtKB">
        <authorList>
            <consortium name="EnsemblPlants"/>
        </authorList>
    </citation>
    <scope>IDENTIFICATION</scope>
</reference>
<dbReference type="GO" id="GO:0003676">
    <property type="term" value="F:nucleic acid binding"/>
    <property type="evidence" value="ECO:0007669"/>
    <property type="project" value="InterPro"/>
</dbReference>
<dbReference type="AlphaFoldDB" id="A0A803QKK6"/>
<dbReference type="PANTHER" id="PTHR47074">
    <property type="entry name" value="BNAC02G40300D PROTEIN"/>
    <property type="match status" value="1"/>
</dbReference>
<dbReference type="InterPro" id="IPR052929">
    <property type="entry name" value="RNase_H-like_EbsB-rel"/>
</dbReference>
<feature type="domain" description="RNase H type-1" evidence="1">
    <location>
        <begin position="285"/>
        <end position="405"/>
    </location>
</feature>
<keyword evidence="4" id="KW-1185">Reference proteome</keyword>
<evidence type="ECO:0000313" key="4">
    <source>
        <dbReference type="Proteomes" id="UP000596661"/>
    </source>
</evidence>
<dbReference type="EMBL" id="UZAU01000789">
    <property type="status" value="NOT_ANNOTATED_CDS"/>
    <property type="molecule type" value="Genomic_DNA"/>
</dbReference>
<evidence type="ECO:0008006" key="5">
    <source>
        <dbReference type="Google" id="ProtNLM"/>
    </source>
</evidence>
<dbReference type="Pfam" id="PF13966">
    <property type="entry name" value="zf-RVT"/>
    <property type="match status" value="1"/>
</dbReference>
<dbReference type="InterPro" id="IPR012337">
    <property type="entry name" value="RNaseH-like_sf"/>
</dbReference>
<evidence type="ECO:0000259" key="2">
    <source>
        <dbReference type="Pfam" id="PF13966"/>
    </source>
</evidence>
<dbReference type="GO" id="GO:0004523">
    <property type="term" value="F:RNA-DNA hybrid ribonuclease activity"/>
    <property type="evidence" value="ECO:0007669"/>
    <property type="project" value="InterPro"/>
</dbReference>
<dbReference type="InterPro" id="IPR044730">
    <property type="entry name" value="RNase_H-like_dom_plant"/>
</dbReference>
<name>A0A803QKK6_CANSA</name>
<dbReference type="EnsemblPlants" id="evm.model.10.169">
    <property type="protein sequence ID" value="cds.evm.model.10.169"/>
    <property type="gene ID" value="evm.TU.10.169"/>
</dbReference>
<dbReference type="Gramene" id="evm.model.10.169">
    <property type="protein sequence ID" value="cds.evm.model.10.169"/>
    <property type="gene ID" value="evm.TU.10.169"/>
</dbReference>
<dbReference type="InterPro" id="IPR036397">
    <property type="entry name" value="RNaseH_sf"/>
</dbReference>
<dbReference type="SUPFAM" id="SSF53098">
    <property type="entry name" value="Ribonuclease H-like"/>
    <property type="match status" value="1"/>
</dbReference>
<dbReference type="Proteomes" id="UP000596661">
    <property type="component" value="Unassembled WGS sequence"/>
</dbReference>
<dbReference type="PANTHER" id="PTHR47074:SF11">
    <property type="entry name" value="REVERSE TRANSCRIPTASE-LIKE PROTEIN"/>
    <property type="match status" value="1"/>
</dbReference>
<organism evidence="3 4">
    <name type="scientific">Cannabis sativa</name>
    <name type="common">Hemp</name>
    <name type="synonym">Marijuana</name>
    <dbReference type="NCBI Taxonomy" id="3483"/>
    <lineage>
        <taxon>Eukaryota</taxon>
        <taxon>Viridiplantae</taxon>
        <taxon>Streptophyta</taxon>
        <taxon>Embryophyta</taxon>
        <taxon>Tracheophyta</taxon>
        <taxon>Spermatophyta</taxon>
        <taxon>Magnoliopsida</taxon>
        <taxon>eudicotyledons</taxon>
        <taxon>Gunneridae</taxon>
        <taxon>Pentapetalae</taxon>
        <taxon>rosids</taxon>
        <taxon>fabids</taxon>
        <taxon>Rosales</taxon>
        <taxon>Cannabaceae</taxon>
        <taxon>Cannabis</taxon>
    </lineage>
</organism>
<dbReference type="Pfam" id="PF13456">
    <property type="entry name" value="RVT_3"/>
    <property type="match status" value="1"/>
</dbReference>
<evidence type="ECO:0000259" key="1">
    <source>
        <dbReference type="Pfam" id="PF13456"/>
    </source>
</evidence>
<dbReference type="CDD" id="cd06222">
    <property type="entry name" value="RNase_H_like"/>
    <property type="match status" value="1"/>
</dbReference>
<accession>A0A803QKK6</accession>
<dbReference type="InterPro" id="IPR002156">
    <property type="entry name" value="RNaseH_domain"/>
</dbReference>
<protein>
    <recommendedName>
        <fullName evidence="5">RNase H type-1 domain-containing protein</fullName>
    </recommendedName>
</protein>
<evidence type="ECO:0000313" key="3">
    <source>
        <dbReference type="EnsemblPlants" id="cds.evm.model.10.169"/>
    </source>
</evidence>
<feature type="domain" description="Reverse transcriptase zinc-binding" evidence="2">
    <location>
        <begin position="105"/>
        <end position="198"/>
    </location>
</feature>